<dbReference type="AlphaFoldDB" id="A0AA36M371"/>
<dbReference type="EMBL" id="CATQJL010000112">
    <property type="protein sequence ID" value="CAJ0596375.1"/>
    <property type="molecule type" value="Genomic_DNA"/>
</dbReference>
<dbReference type="Pfam" id="PF00106">
    <property type="entry name" value="adh_short"/>
    <property type="match status" value="1"/>
</dbReference>
<evidence type="ECO:0000256" key="1">
    <source>
        <dbReference type="ARBA" id="ARBA00006484"/>
    </source>
</evidence>
<keyword evidence="3" id="KW-1185">Reference proteome</keyword>
<organism evidence="2 3">
    <name type="scientific">Cylicocyclus nassatus</name>
    <name type="common">Nematode worm</name>
    <dbReference type="NCBI Taxonomy" id="53992"/>
    <lineage>
        <taxon>Eukaryota</taxon>
        <taxon>Metazoa</taxon>
        <taxon>Ecdysozoa</taxon>
        <taxon>Nematoda</taxon>
        <taxon>Chromadorea</taxon>
        <taxon>Rhabditida</taxon>
        <taxon>Rhabditina</taxon>
        <taxon>Rhabditomorpha</taxon>
        <taxon>Strongyloidea</taxon>
        <taxon>Strongylidae</taxon>
        <taxon>Cylicocyclus</taxon>
    </lineage>
</organism>
<sequence length="217" mass="23245">MTSPVVLVTGVTTTLGRAIVRRLAFAGYNVAAAGQCATTVNEITLDNRKVGGNVLGFAVNLAKDSDRAELLSRVVTELGSLDSLIVVPPDNNVHGDIIETTSTQFDTMFDDRLTIPFKLTKAALPMLMKSKIVLCCINFRARTDKKCGCMVSGDGSGALWDSKKSDKAVNQLESMIPIGRLGRPSDAASLVQFLISPKARYITGENCVLNGGVSFRF</sequence>
<evidence type="ECO:0000313" key="2">
    <source>
        <dbReference type="EMBL" id="CAJ0596375.1"/>
    </source>
</evidence>
<dbReference type="InterPro" id="IPR002347">
    <property type="entry name" value="SDR_fam"/>
</dbReference>
<dbReference type="Gene3D" id="3.40.50.720">
    <property type="entry name" value="NAD(P)-binding Rossmann-like Domain"/>
    <property type="match status" value="2"/>
</dbReference>
<dbReference type="PRINTS" id="PR00081">
    <property type="entry name" value="GDHRDH"/>
</dbReference>
<comment type="caution">
    <text evidence="2">The sequence shown here is derived from an EMBL/GenBank/DDBJ whole genome shotgun (WGS) entry which is preliminary data.</text>
</comment>
<reference evidence="2" key="1">
    <citation type="submission" date="2023-07" db="EMBL/GenBank/DDBJ databases">
        <authorList>
            <consortium name="CYATHOMIX"/>
        </authorList>
    </citation>
    <scope>NUCLEOTIDE SEQUENCE</scope>
    <source>
        <strain evidence="2">N/A</strain>
    </source>
</reference>
<dbReference type="SUPFAM" id="SSF51735">
    <property type="entry name" value="NAD(P)-binding Rossmann-fold domains"/>
    <property type="match status" value="1"/>
</dbReference>
<dbReference type="Proteomes" id="UP001176961">
    <property type="component" value="Unassembled WGS sequence"/>
</dbReference>
<proteinExistence type="inferred from homology"/>
<dbReference type="InterPro" id="IPR036291">
    <property type="entry name" value="NAD(P)-bd_dom_sf"/>
</dbReference>
<gene>
    <name evidence="2" type="ORF">CYNAS_LOCUS8358</name>
</gene>
<accession>A0AA36M371</accession>
<protein>
    <submittedName>
        <fullName evidence="2">Uncharacterized protein</fullName>
    </submittedName>
</protein>
<dbReference type="PANTHER" id="PTHR43943">
    <property type="entry name" value="DEHYDROGENASE/REDUCTASE (SDR FAMILY) MEMBER 4"/>
    <property type="match status" value="1"/>
</dbReference>
<dbReference type="CDD" id="cd05233">
    <property type="entry name" value="SDR_c"/>
    <property type="match status" value="1"/>
</dbReference>
<evidence type="ECO:0000313" key="3">
    <source>
        <dbReference type="Proteomes" id="UP001176961"/>
    </source>
</evidence>
<name>A0AA36M371_CYLNA</name>
<dbReference type="PANTHER" id="PTHR43943:SF2">
    <property type="entry name" value="DEHYDROGENASE_REDUCTASE 4"/>
    <property type="match status" value="1"/>
</dbReference>
<comment type="similarity">
    <text evidence="1">Belongs to the short-chain dehydrogenases/reductases (SDR) family.</text>
</comment>
<dbReference type="Pfam" id="PF13561">
    <property type="entry name" value="adh_short_C2"/>
    <property type="match status" value="1"/>
</dbReference>